<sequence>MKSAYWLGSKIKLRAPLKEDIHIFDTLDRDILKNLNSISFPRTRIQIQEWIDTISKTPSNESDDFYFIAEDEDENVIGTIETFDCDIKNGTFSYALSVFPSYRGKGFSKDMILTVLRYYFFELRYQKATICVYSFNNESITLHKNLNFVEEGRLRNMIYTNGSYFDEIYFGMTKEEFKCFYKVST</sequence>
<dbReference type="PANTHER" id="PTHR43415:SF5">
    <property type="entry name" value="ACETYLTRANSFERASE"/>
    <property type="match status" value="1"/>
</dbReference>
<reference evidence="3 5" key="3">
    <citation type="submission" date="2023-03" db="EMBL/GenBank/DDBJ databases">
        <title>Agriculturally important microbes genome sequencing.</title>
        <authorList>
            <person name="Dunlap C."/>
        </authorList>
    </citation>
    <scope>NUCLEOTIDE SEQUENCE [LARGE SCALE GENOMIC DNA]</scope>
    <source>
        <strain evidence="3 5">CBP-3203</strain>
    </source>
</reference>
<evidence type="ECO:0000313" key="4">
    <source>
        <dbReference type="Proteomes" id="UP000036168"/>
    </source>
</evidence>
<dbReference type="EMBL" id="LECW02000015">
    <property type="protein sequence ID" value="KRT93922.1"/>
    <property type="molecule type" value="Genomic_DNA"/>
</dbReference>
<dbReference type="GO" id="GO:0016747">
    <property type="term" value="F:acyltransferase activity, transferring groups other than amino-acyl groups"/>
    <property type="evidence" value="ECO:0007669"/>
    <property type="project" value="InterPro"/>
</dbReference>
<proteinExistence type="predicted"/>
<keyword evidence="2" id="KW-0808">Transferase</keyword>
<protein>
    <submittedName>
        <fullName evidence="2">Acetyltransferase</fullName>
    </submittedName>
    <submittedName>
        <fullName evidence="3">GNAT family protein</fullName>
        <ecNumber evidence="3">2.-.-.-</ecNumber>
    </submittedName>
</protein>
<dbReference type="PATRIC" id="fig|1664069.3.peg.753"/>
<dbReference type="Proteomes" id="UP001341297">
    <property type="component" value="Unassembled WGS sequence"/>
</dbReference>
<dbReference type="Pfam" id="PF13302">
    <property type="entry name" value="Acetyltransf_3"/>
    <property type="match status" value="1"/>
</dbReference>
<dbReference type="OrthoDB" id="9795206at2"/>
<dbReference type="AlphaFoldDB" id="A0A0J6DXL4"/>
<evidence type="ECO:0000313" key="5">
    <source>
        <dbReference type="Proteomes" id="UP001341297"/>
    </source>
</evidence>
<dbReference type="Proteomes" id="UP000036168">
    <property type="component" value="Unassembled WGS sequence"/>
</dbReference>
<dbReference type="PANTHER" id="PTHR43415">
    <property type="entry name" value="SPERMIDINE N(1)-ACETYLTRANSFERASE"/>
    <property type="match status" value="1"/>
</dbReference>
<gene>
    <name evidence="2" type="ORF">AB447_216350</name>
    <name evidence="3" type="ORF">P8828_10080</name>
</gene>
<evidence type="ECO:0000259" key="1">
    <source>
        <dbReference type="PROSITE" id="PS51186"/>
    </source>
</evidence>
<reference evidence="2 4" key="1">
    <citation type="journal article" date="2015" name="Int. J. Syst. Evol. Microbiol.">
        <title>Bacillus glycinifermentans sp. nov., isolated from fermented soybean paste.</title>
        <authorList>
            <person name="Kim S.J."/>
            <person name="Dunlap C.A."/>
            <person name="Kwon S.W."/>
            <person name="Rooney A.P."/>
        </authorList>
    </citation>
    <scope>NUCLEOTIDE SEQUENCE [LARGE SCALE GENOMIC DNA]</scope>
    <source>
        <strain evidence="2 4">GO-13</strain>
    </source>
</reference>
<dbReference type="InterPro" id="IPR016181">
    <property type="entry name" value="Acyl_CoA_acyltransferase"/>
</dbReference>
<dbReference type="CDD" id="cd04301">
    <property type="entry name" value="NAT_SF"/>
    <property type="match status" value="1"/>
</dbReference>
<feature type="domain" description="N-acetyltransferase" evidence="1">
    <location>
        <begin position="19"/>
        <end position="175"/>
    </location>
</feature>
<reference evidence="2" key="2">
    <citation type="submission" date="2015-10" db="EMBL/GenBank/DDBJ databases">
        <authorList>
            <person name="Gilbert D.G."/>
        </authorList>
    </citation>
    <scope>NUCLEOTIDE SEQUENCE</scope>
    <source>
        <strain evidence="2">GO-13</strain>
    </source>
</reference>
<dbReference type="PROSITE" id="PS51186">
    <property type="entry name" value="GNAT"/>
    <property type="match status" value="1"/>
</dbReference>
<dbReference type="InterPro" id="IPR000182">
    <property type="entry name" value="GNAT_dom"/>
</dbReference>
<dbReference type="SUPFAM" id="SSF55729">
    <property type="entry name" value="Acyl-CoA N-acyltransferases (Nat)"/>
    <property type="match status" value="1"/>
</dbReference>
<dbReference type="Gene3D" id="3.40.630.30">
    <property type="match status" value="1"/>
</dbReference>
<name>A0A0J6DXL4_9BACI</name>
<evidence type="ECO:0000313" key="3">
    <source>
        <dbReference type="EMBL" id="MEC0485178.1"/>
    </source>
</evidence>
<evidence type="ECO:0000313" key="2">
    <source>
        <dbReference type="EMBL" id="KRT93922.1"/>
    </source>
</evidence>
<comment type="caution">
    <text evidence="2">The sequence shown here is derived from an EMBL/GenBank/DDBJ whole genome shotgun (WGS) entry which is preliminary data.</text>
</comment>
<dbReference type="RefSeq" id="WP_048354774.1">
    <property type="nucleotide sequence ID" value="NZ_CP023481.1"/>
</dbReference>
<accession>A0A0J6DXL4</accession>
<accession>A0A0J6EFY7</accession>
<dbReference type="EC" id="2.-.-.-" evidence="3"/>
<organism evidence="2 4">
    <name type="scientific">Bacillus glycinifermentans</name>
    <dbReference type="NCBI Taxonomy" id="1664069"/>
    <lineage>
        <taxon>Bacteria</taxon>
        <taxon>Bacillati</taxon>
        <taxon>Bacillota</taxon>
        <taxon>Bacilli</taxon>
        <taxon>Bacillales</taxon>
        <taxon>Bacillaceae</taxon>
        <taxon>Bacillus</taxon>
    </lineage>
</organism>
<keyword evidence="5" id="KW-1185">Reference proteome</keyword>
<dbReference type="EMBL" id="JARRTL010000009">
    <property type="protein sequence ID" value="MEC0485178.1"/>
    <property type="molecule type" value="Genomic_DNA"/>
</dbReference>